<feature type="coiled-coil region" evidence="1">
    <location>
        <begin position="212"/>
        <end position="239"/>
    </location>
</feature>
<gene>
    <name evidence="3" type="ORF">H6G24_30615</name>
</gene>
<proteinExistence type="predicted"/>
<evidence type="ECO:0000313" key="3">
    <source>
        <dbReference type="EMBL" id="MBD2199777.1"/>
    </source>
</evidence>
<protein>
    <submittedName>
        <fullName evidence="3">Non-ribosomal peptide synthetase</fullName>
    </submittedName>
</protein>
<evidence type="ECO:0000313" key="4">
    <source>
        <dbReference type="Proteomes" id="UP000658514"/>
    </source>
</evidence>
<dbReference type="CDD" id="cd19543">
    <property type="entry name" value="DCL_NRPS"/>
    <property type="match status" value="1"/>
</dbReference>
<dbReference type="RefSeq" id="WP_190549580.1">
    <property type="nucleotide sequence ID" value="NZ_CAWPNO010000103.1"/>
</dbReference>
<feature type="domain" description="Condensation" evidence="2">
    <location>
        <begin position="6"/>
        <end position="443"/>
    </location>
</feature>
<dbReference type="SUPFAM" id="SSF52777">
    <property type="entry name" value="CoA-dependent acyltransferases"/>
    <property type="match status" value="2"/>
</dbReference>
<dbReference type="PANTHER" id="PTHR45398">
    <property type="match status" value="1"/>
</dbReference>
<accession>A0ABR8AMA6</accession>
<evidence type="ECO:0000256" key="1">
    <source>
        <dbReference type="SAM" id="Coils"/>
    </source>
</evidence>
<dbReference type="Gene3D" id="3.30.559.10">
    <property type="entry name" value="Chloramphenicol acetyltransferase-like domain"/>
    <property type="match status" value="1"/>
</dbReference>
<evidence type="ECO:0000259" key="2">
    <source>
        <dbReference type="Pfam" id="PF00668"/>
    </source>
</evidence>
<dbReference type="Gene3D" id="3.30.559.30">
    <property type="entry name" value="Nonribosomal peptide synthetase, condensation domain"/>
    <property type="match status" value="1"/>
</dbReference>
<dbReference type="Pfam" id="PF00668">
    <property type="entry name" value="Condensation"/>
    <property type="match status" value="1"/>
</dbReference>
<keyword evidence="4" id="KW-1185">Reference proteome</keyword>
<sequence>MREDIQDIYPLSPIQHGILFHALHAPELGLYHMQDIYTFKGNLNRSAFERAWQQLSALHTVLRTSFYWEELEKPLQVVHDQVEVPIEYQDWREIAPDAQQAKLKFFLKSDRLRGFDFSQAPLIRLALFQVEDKVYYFVCVWHLIILDGWSIPFLLKDVIEIYEAYSQNQDAPLISGSCFGDYINWLQQQDLSQAAEFWRQQLREVTEPTSLANLYSQKLSNLEERYEDIQISLSAATTKNLETLARQHHLTINTLVQGAWAILLCHYSGKNNVIYGCTFSGRPVDLPGAELMVGEMVNTLPVNIKVNMDDDLLPWLQELQTQLVEIREYEYYPLVDVQKCSQVRGNLPLFASFVVFENQKTGRFLEEWGSLNISEHNSFYKTNYPLTIVGYPGSELTIGINYDFQLFAAATIVNILEHLKILLENMADNLNLTIQELLSLTEQTLHPELVILKNQMSLNFDFV</sequence>
<dbReference type="Proteomes" id="UP000658514">
    <property type="component" value="Unassembled WGS sequence"/>
</dbReference>
<name>A0ABR8AMA6_9CYAN</name>
<keyword evidence="1" id="KW-0175">Coiled coil</keyword>
<organism evidence="3 4">
    <name type="scientific">Calothrix parietina FACHB-288</name>
    <dbReference type="NCBI Taxonomy" id="2692896"/>
    <lineage>
        <taxon>Bacteria</taxon>
        <taxon>Bacillati</taxon>
        <taxon>Cyanobacteriota</taxon>
        <taxon>Cyanophyceae</taxon>
        <taxon>Nostocales</taxon>
        <taxon>Calotrichaceae</taxon>
        <taxon>Calothrix</taxon>
    </lineage>
</organism>
<comment type="caution">
    <text evidence="3">The sequence shown here is derived from an EMBL/GenBank/DDBJ whole genome shotgun (WGS) entry which is preliminary data.</text>
</comment>
<dbReference type="InterPro" id="IPR001242">
    <property type="entry name" value="Condensation_dom"/>
</dbReference>
<reference evidence="3 4" key="1">
    <citation type="journal article" date="2020" name="ISME J.">
        <title>Comparative genomics reveals insights into cyanobacterial evolution and habitat adaptation.</title>
        <authorList>
            <person name="Chen M.Y."/>
            <person name="Teng W.K."/>
            <person name="Zhao L."/>
            <person name="Hu C.X."/>
            <person name="Zhou Y.K."/>
            <person name="Han B.P."/>
            <person name="Song L.R."/>
            <person name="Shu W.S."/>
        </authorList>
    </citation>
    <scope>NUCLEOTIDE SEQUENCE [LARGE SCALE GENOMIC DNA]</scope>
    <source>
        <strain evidence="3 4">FACHB-288</strain>
    </source>
</reference>
<dbReference type="PANTHER" id="PTHR45398:SF1">
    <property type="entry name" value="ENZYME, PUTATIVE (JCVI)-RELATED"/>
    <property type="match status" value="1"/>
</dbReference>
<dbReference type="InterPro" id="IPR023213">
    <property type="entry name" value="CAT-like_dom_sf"/>
</dbReference>
<dbReference type="EMBL" id="JACJQH010000067">
    <property type="protein sequence ID" value="MBD2199777.1"/>
    <property type="molecule type" value="Genomic_DNA"/>
</dbReference>